<evidence type="ECO:0000313" key="3">
    <source>
        <dbReference type="Proteomes" id="UP000325081"/>
    </source>
</evidence>
<proteinExistence type="predicted"/>
<sequence>MESLDNRDEQMLNKSKPVEERIPVQPYTIKAESTPSPHLLRNEPCRLTTACLRKALLSPGEWHALYEFLSIEESRSDKAERSTDGLQWLCLKRCGGKMKRHKSSREERRRVATVKADYSTAPWGVYISPQPDKLYPIHRTGTRGMGGERTSEHVFKD</sequence>
<organism evidence="2 3">
    <name type="scientific">Striga asiatica</name>
    <name type="common">Asiatic witchweed</name>
    <name type="synonym">Buchnera asiatica</name>
    <dbReference type="NCBI Taxonomy" id="4170"/>
    <lineage>
        <taxon>Eukaryota</taxon>
        <taxon>Viridiplantae</taxon>
        <taxon>Streptophyta</taxon>
        <taxon>Embryophyta</taxon>
        <taxon>Tracheophyta</taxon>
        <taxon>Spermatophyta</taxon>
        <taxon>Magnoliopsida</taxon>
        <taxon>eudicotyledons</taxon>
        <taxon>Gunneridae</taxon>
        <taxon>Pentapetalae</taxon>
        <taxon>asterids</taxon>
        <taxon>lamiids</taxon>
        <taxon>Lamiales</taxon>
        <taxon>Orobanchaceae</taxon>
        <taxon>Buchnereae</taxon>
        <taxon>Striga</taxon>
    </lineage>
</organism>
<gene>
    <name evidence="2" type="ORF">STAS_02891</name>
</gene>
<comment type="caution">
    <text evidence="2">The sequence shown here is derived from an EMBL/GenBank/DDBJ whole genome shotgun (WGS) entry which is preliminary data.</text>
</comment>
<dbReference type="AlphaFoldDB" id="A0A5A7P3A7"/>
<protein>
    <submittedName>
        <fullName evidence="2">ARID/BRIGHT DNA-binding domain-containing protein</fullName>
    </submittedName>
</protein>
<name>A0A5A7P3A7_STRAF</name>
<dbReference type="OrthoDB" id="276388at2759"/>
<evidence type="ECO:0000256" key="1">
    <source>
        <dbReference type="SAM" id="MobiDB-lite"/>
    </source>
</evidence>
<accession>A0A5A7P3A7</accession>
<dbReference type="EMBL" id="BKCP01001558">
    <property type="protein sequence ID" value="GER27190.1"/>
    <property type="molecule type" value="Genomic_DNA"/>
</dbReference>
<evidence type="ECO:0000313" key="2">
    <source>
        <dbReference type="EMBL" id="GER27190.1"/>
    </source>
</evidence>
<dbReference type="Proteomes" id="UP000325081">
    <property type="component" value="Unassembled WGS sequence"/>
</dbReference>
<dbReference type="GO" id="GO:0003677">
    <property type="term" value="F:DNA binding"/>
    <property type="evidence" value="ECO:0007669"/>
    <property type="project" value="UniProtKB-KW"/>
</dbReference>
<reference evidence="3" key="1">
    <citation type="journal article" date="2019" name="Curr. Biol.">
        <title>Genome Sequence of Striga asiatica Provides Insight into the Evolution of Plant Parasitism.</title>
        <authorList>
            <person name="Yoshida S."/>
            <person name="Kim S."/>
            <person name="Wafula E.K."/>
            <person name="Tanskanen J."/>
            <person name="Kim Y.M."/>
            <person name="Honaas L."/>
            <person name="Yang Z."/>
            <person name="Spallek T."/>
            <person name="Conn C.E."/>
            <person name="Ichihashi Y."/>
            <person name="Cheong K."/>
            <person name="Cui S."/>
            <person name="Der J.P."/>
            <person name="Gundlach H."/>
            <person name="Jiao Y."/>
            <person name="Hori C."/>
            <person name="Ishida J.K."/>
            <person name="Kasahara H."/>
            <person name="Kiba T."/>
            <person name="Kim M.S."/>
            <person name="Koo N."/>
            <person name="Laohavisit A."/>
            <person name="Lee Y.H."/>
            <person name="Lumba S."/>
            <person name="McCourt P."/>
            <person name="Mortimer J.C."/>
            <person name="Mutuku J.M."/>
            <person name="Nomura T."/>
            <person name="Sasaki-Sekimoto Y."/>
            <person name="Seto Y."/>
            <person name="Wang Y."/>
            <person name="Wakatake T."/>
            <person name="Sakakibara H."/>
            <person name="Demura T."/>
            <person name="Yamaguchi S."/>
            <person name="Yoneyama K."/>
            <person name="Manabe R.I."/>
            <person name="Nelson D.C."/>
            <person name="Schulman A.H."/>
            <person name="Timko M.P."/>
            <person name="dePamphilis C.W."/>
            <person name="Choi D."/>
            <person name="Shirasu K."/>
        </authorList>
    </citation>
    <scope>NUCLEOTIDE SEQUENCE [LARGE SCALE GENOMIC DNA]</scope>
    <source>
        <strain evidence="3">cv. UVA1</strain>
    </source>
</reference>
<feature type="compositionally biased region" description="Basic and acidic residues" evidence="1">
    <location>
        <begin position="1"/>
        <end position="22"/>
    </location>
</feature>
<keyword evidence="3" id="KW-1185">Reference proteome</keyword>
<keyword evidence="2" id="KW-0238">DNA-binding</keyword>
<feature type="region of interest" description="Disordered" evidence="1">
    <location>
        <begin position="1"/>
        <end position="23"/>
    </location>
</feature>